<feature type="compositionally biased region" description="Basic and acidic residues" evidence="1">
    <location>
        <begin position="251"/>
        <end position="264"/>
    </location>
</feature>
<evidence type="ECO:0000313" key="3">
    <source>
        <dbReference type="Proteomes" id="UP001159364"/>
    </source>
</evidence>
<dbReference type="Proteomes" id="UP001159364">
    <property type="component" value="Unassembled WGS sequence"/>
</dbReference>
<dbReference type="AlphaFoldDB" id="A0AAV8S3R6"/>
<evidence type="ECO:0000313" key="2">
    <source>
        <dbReference type="EMBL" id="KAJ8746829.1"/>
    </source>
</evidence>
<name>A0AAV8S3R6_9ROSI</name>
<accession>A0AAV8S3R6</accession>
<organism evidence="2 3">
    <name type="scientific">Erythroxylum novogranatense</name>
    <dbReference type="NCBI Taxonomy" id="1862640"/>
    <lineage>
        <taxon>Eukaryota</taxon>
        <taxon>Viridiplantae</taxon>
        <taxon>Streptophyta</taxon>
        <taxon>Embryophyta</taxon>
        <taxon>Tracheophyta</taxon>
        <taxon>Spermatophyta</taxon>
        <taxon>Magnoliopsida</taxon>
        <taxon>eudicotyledons</taxon>
        <taxon>Gunneridae</taxon>
        <taxon>Pentapetalae</taxon>
        <taxon>rosids</taxon>
        <taxon>fabids</taxon>
        <taxon>Malpighiales</taxon>
        <taxon>Erythroxylaceae</taxon>
        <taxon>Erythroxylum</taxon>
    </lineage>
</organism>
<reference evidence="2 3" key="1">
    <citation type="submission" date="2021-09" db="EMBL/GenBank/DDBJ databases">
        <title>Genomic insights and catalytic innovation underlie evolution of tropane alkaloids biosynthesis.</title>
        <authorList>
            <person name="Wang Y.-J."/>
            <person name="Tian T."/>
            <person name="Huang J.-P."/>
            <person name="Huang S.-X."/>
        </authorList>
    </citation>
    <scope>NUCLEOTIDE SEQUENCE [LARGE SCALE GENOMIC DNA]</scope>
    <source>
        <strain evidence="2">KIB-2018</strain>
        <tissue evidence="2">Leaf</tissue>
    </source>
</reference>
<evidence type="ECO:0000256" key="1">
    <source>
        <dbReference type="SAM" id="MobiDB-lite"/>
    </source>
</evidence>
<comment type="caution">
    <text evidence="2">The sequence shown here is derived from an EMBL/GenBank/DDBJ whole genome shotgun (WGS) entry which is preliminary data.</text>
</comment>
<protein>
    <submittedName>
        <fullName evidence="2">Uncharacterized protein</fullName>
    </submittedName>
</protein>
<feature type="region of interest" description="Disordered" evidence="1">
    <location>
        <begin position="218"/>
        <end position="303"/>
    </location>
</feature>
<sequence>MASTARLQLPPTWCDGMWKGLAVSVVYVVDEDIVNDDKKLWNEDDDCELPRIQCFVQPNTEKASNSSNLLTLLMLRHIWFPGFDQHWLIYIPKRLYEGGVELWNNIDVRFICRRLTVKKCGVRLVYDFLGLSLMEQAMATLTLDEEEDVVLNVGAMVPVEVPQVQYSPARRNPPTVSPWIRVEADDFGEEKRKDNLNPRFVGMQYSKFHDFRASFLDTTSSGQQIRPGEGQPSRMDLNSDSLDSGAGPSSLKEDEPMPKVDDGKKRPRNTNNQSSSVSNPGDSVEGTTTIQAAGPRRQDSRLQ</sequence>
<proteinExistence type="predicted"/>
<gene>
    <name evidence="2" type="ORF">K2173_003835</name>
</gene>
<dbReference type="EMBL" id="JAIWQS010000266">
    <property type="protein sequence ID" value="KAJ8746829.1"/>
    <property type="molecule type" value="Genomic_DNA"/>
</dbReference>
<keyword evidence="3" id="KW-1185">Reference proteome</keyword>
<feature type="compositionally biased region" description="Polar residues" evidence="1">
    <location>
        <begin position="269"/>
        <end position="291"/>
    </location>
</feature>